<feature type="domain" description="Plastocyanin-like" evidence="3">
    <location>
        <begin position="329"/>
        <end position="440"/>
    </location>
</feature>
<dbReference type="EMBL" id="MVGT01002619">
    <property type="protein sequence ID" value="OVA07264.1"/>
    <property type="molecule type" value="Genomic_DNA"/>
</dbReference>
<protein>
    <submittedName>
        <fullName evidence="5">Multicopper oxidase</fullName>
    </submittedName>
</protein>
<dbReference type="Proteomes" id="UP000195402">
    <property type="component" value="Unassembled WGS sequence"/>
</dbReference>
<dbReference type="InterPro" id="IPR001117">
    <property type="entry name" value="Cu-oxidase_2nd"/>
</dbReference>
<comment type="similarity">
    <text evidence="1">Belongs to the multicopper oxidase family.</text>
</comment>
<gene>
    <name evidence="5" type="ORF">BVC80_7349g3</name>
</gene>
<organism evidence="5 6">
    <name type="scientific">Macleaya cordata</name>
    <name type="common">Five-seeded plume-poppy</name>
    <name type="synonym">Bocconia cordata</name>
    <dbReference type="NCBI Taxonomy" id="56857"/>
    <lineage>
        <taxon>Eukaryota</taxon>
        <taxon>Viridiplantae</taxon>
        <taxon>Streptophyta</taxon>
        <taxon>Embryophyta</taxon>
        <taxon>Tracheophyta</taxon>
        <taxon>Spermatophyta</taxon>
        <taxon>Magnoliopsida</taxon>
        <taxon>Ranunculales</taxon>
        <taxon>Papaveraceae</taxon>
        <taxon>Papaveroideae</taxon>
        <taxon>Macleaya</taxon>
    </lineage>
</organism>
<dbReference type="PANTHER" id="PTHR11709">
    <property type="entry name" value="MULTI-COPPER OXIDASE"/>
    <property type="match status" value="1"/>
</dbReference>
<reference evidence="5 6" key="1">
    <citation type="journal article" date="2017" name="Mol. Plant">
        <title>The Genome of Medicinal Plant Macleaya cordata Provides New Insights into Benzylisoquinoline Alkaloids Metabolism.</title>
        <authorList>
            <person name="Liu X."/>
            <person name="Liu Y."/>
            <person name="Huang P."/>
            <person name="Ma Y."/>
            <person name="Qing Z."/>
            <person name="Tang Q."/>
            <person name="Cao H."/>
            <person name="Cheng P."/>
            <person name="Zheng Y."/>
            <person name="Yuan Z."/>
            <person name="Zhou Y."/>
            <person name="Liu J."/>
            <person name="Tang Z."/>
            <person name="Zhuo Y."/>
            <person name="Zhang Y."/>
            <person name="Yu L."/>
            <person name="Huang J."/>
            <person name="Yang P."/>
            <person name="Peng Q."/>
            <person name="Zhang J."/>
            <person name="Jiang W."/>
            <person name="Zhang Z."/>
            <person name="Lin K."/>
            <person name="Ro D.K."/>
            <person name="Chen X."/>
            <person name="Xiong X."/>
            <person name="Shang Y."/>
            <person name="Huang S."/>
            <person name="Zeng J."/>
        </authorList>
    </citation>
    <scope>NUCLEOTIDE SEQUENCE [LARGE SCALE GENOMIC DNA]</scope>
    <source>
        <strain evidence="6">cv. BLH2017</strain>
        <tissue evidence="5">Root</tissue>
    </source>
</reference>
<dbReference type="Pfam" id="PF07732">
    <property type="entry name" value="Cu-oxidase_3"/>
    <property type="match status" value="1"/>
</dbReference>
<dbReference type="OrthoDB" id="2121828at2759"/>
<dbReference type="InParanoid" id="A0A200Q9Z4"/>
<dbReference type="SUPFAM" id="SSF49503">
    <property type="entry name" value="Cupredoxins"/>
    <property type="match status" value="3"/>
</dbReference>
<evidence type="ECO:0000313" key="6">
    <source>
        <dbReference type="Proteomes" id="UP000195402"/>
    </source>
</evidence>
<dbReference type="AlphaFoldDB" id="A0A200Q9Z4"/>
<dbReference type="Pfam" id="PF00394">
    <property type="entry name" value="Cu-oxidase"/>
    <property type="match status" value="1"/>
</dbReference>
<dbReference type="STRING" id="56857.A0A200Q9Z4"/>
<feature type="domain" description="Plastocyanin-like" evidence="4">
    <location>
        <begin position="47"/>
        <end position="97"/>
    </location>
</feature>
<dbReference type="InterPro" id="IPR045087">
    <property type="entry name" value="Cu-oxidase_fam"/>
</dbReference>
<dbReference type="InterPro" id="IPR008972">
    <property type="entry name" value="Cupredoxin"/>
</dbReference>
<name>A0A200Q9Z4_MACCD</name>
<comment type="caution">
    <text evidence="5">The sequence shown here is derived from an EMBL/GenBank/DDBJ whole genome shotgun (WGS) entry which is preliminary data.</text>
</comment>
<accession>A0A200Q9Z4</accession>
<keyword evidence="6" id="KW-1185">Reference proteome</keyword>
<dbReference type="InterPro" id="IPR011706">
    <property type="entry name" value="Cu-oxidase_C"/>
</dbReference>
<evidence type="ECO:0000259" key="2">
    <source>
        <dbReference type="Pfam" id="PF00394"/>
    </source>
</evidence>
<proteinExistence type="inferred from homology"/>
<dbReference type="GO" id="GO:0016491">
    <property type="term" value="F:oxidoreductase activity"/>
    <property type="evidence" value="ECO:0007669"/>
    <property type="project" value="InterPro"/>
</dbReference>
<feature type="domain" description="Plastocyanin-like" evidence="2">
    <location>
        <begin position="141"/>
        <end position="217"/>
    </location>
</feature>
<dbReference type="Pfam" id="PF07731">
    <property type="entry name" value="Cu-oxidase_2"/>
    <property type="match status" value="1"/>
</dbReference>
<dbReference type="Gene3D" id="2.60.40.420">
    <property type="entry name" value="Cupredoxins - blue copper proteins"/>
    <property type="match status" value="3"/>
</dbReference>
<evidence type="ECO:0000259" key="3">
    <source>
        <dbReference type="Pfam" id="PF07731"/>
    </source>
</evidence>
<dbReference type="GO" id="GO:0005507">
    <property type="term" value="F:copper ion binding"/>
    <property type="evidence" value="ECO:0007669"/>
    <property type="project" value="InterPro"/>
</dbReference>
<sequence>MCEVAEISISLEGEGQYQGQKNQVLGQENFFINKMKEDTYRFYTWTATYGTISPLGVPQQVILINGQFPGPRLDVVTNDNIILNLINNLDQPFLLTSGRTHGIGKMEYWGPIVQFLPTQTTHTRSKPKIRLPIPYPVPAGDFTLLIGVWYKTNHKVLRQFLDSGIALPFPDSLLINGQTSSFFSGDQEKTYMFRISNAGLSTSINFRIQDHKMKLVEYQPPKDYYIIASTRFTKPILNSTAVLHYTNSHTAASGPLPIGPTYELQWSMKQARTFRRNLTANAARLNPRGSFPYGSIKPSKTIILSNTAALINGKQRYAVNSICYVNADTPLKLADYFSFPGVFSMGIPSVPTGDPAFLATSVMPASFREFIEVVFQNNEREIQSWQLDGYAFRVVGYGSKQWSPAERKIYNLVDAVARHTVQVYPNSWTTVLVSLDNQGLEIWLTNMAFLRTLSSVGKPRDGTLSEVNWLTVMYSLYFGHKGVTAGIKKLNIMWSLDPWLELISLEIFDISECLDSCVLKNLIWLITNLNNEPGKFQPLCAPLWQIQRLVILQAIGIWLSPNLTNQRTSTSTAILLTHI</sequence>
<evidence type="ECO:0000259" key="4">
    <source>
        <dbReference type="Pfam" id="PF07732"/>
    </source>
</evidence>
<evidence type="ECO:0000256" key="1">
    <source>
        <dbReference type="ARBA" id="ARBA00010609"/>
    </source>
</evidence>
<evidence type="ECO:0000313" key="5">
    <source>
        <dbReference type="EMBL" id="OVA07264.1"/>
    </source>
</evidence>
<dbReference type="InterPro" id="IPR011707">
    <property type="entry name" value="Cu-oxidase-like_N"/>
</dbReference>
<dbReference type="PANTHER" id="PTHR11709:SF115">
    <property type="entry name" value="OS07G0119400 PROTEIN"/>
    <property type="match status" value="1"/>
</dbReference>